<comment type="caution">
    <text evidence="1">The sequence shown here is derived from an EMBL/GenBank/DDBJ whole genome shotgun (WGS) entry which is preliminary data.</text>
</comment>
<dbReference type="SUPFAM" id="SSF143503">
    <property type="entry name" value="PUG domain-like"/>
    <property type="match status" value="1"/>
</dbReference>
<evidence type="ECO:0000313" key="2">
    <source>
        <dbReference type="Proteomes" id="UP000187203"/>
    </source>
</evidence>
<dbReference type="OrthoDB" id="10254930at2759"/>
<dbReference type="Gene3D" id="1.20.58.2190">
    <property type="match status" value="1"/>
</dbReference>
<dbReference type="PANTHER" id="PTHR46713">
    <property type="entry name" value="F13M7.16 PROTEIN"/>
    <property type="match status" value="1"/>
</dbReference>
<dbReference type="InterPro" id="IPR036339">
    <property type="entry name" value="PUB-like_dom_sf"/>
</dbReference>
<name>A0A1R3JV25_9ROSI</name>
<sequence length="177" mass="20050">MVDNQNKVIHGGWGLGLFGQCCQCDGGPMIDNQNKIIHHFGNTTLEAAVNWLIDHENDADIDQMPLHDNARIRRAFETLLIFVGNVARNPDENKFRKIRAGNPKFQIWARPTSSKHLFYDILYFMIDFGQDQLSCACNFALGVNFGAGYFETLAATQAQLRLRLVKRWFQGIADGMS</sequence>
<gene>
    <name evidence="1" type="ORF">COLO4_13748</name>
</gene>
<accession>A0A1R3JV25</accession>
<protein>
    <submittedName>
        <fullName evidence="1">Uncharacterized protein</fullName>
    </submittedName>
</protein>
<keyword evidence="2" id="KW-1185">Reference proteome</keyword>
<dbReference type="AlphaFoldDB" id="A0A1R3JV25"/>
<dbReference type="Proteomes" id="UP000187203">
    <property type="component" value="Unassembled WGS sequence"/>
</dbReference>
<dbReference type="Gene3D" id="1.10.8.10">
    <property type="entry name" value="DNA helicase RuvA subunit, C-terminal domain"/>
    <property type="match status" value="1"/>
</dbReference>
<dbReference type="EMBL" id="AWUE01015283">
    <property type="protein sequence ID" value="OMO98706.1"/>
    <property type="molecule type" value="Genomic_DNA"/>
</dbReference>
<dbReference type="PANTHER" id="PTHR46713:SF1">
    <property type="entry name" value="F13M7.16 PROTEIN"/>
    <property type="match status" value="1"/>
</dbReference>
<organism evidence="1 2">
    <name type="scientific">Corchorus olitorius</name>
    <dbReference type="NCBI Taxonomy" id="93759"/>
    <lineage>
        <taxon>Eukaryota</taxon>
        <taxon>Viridiplantae</taxon>
        <taxon>Streptophyta</taxon>
        <taxon>Embryophyta</taxon>
        <taxon>Tracheophyta</taxon>
        <taxon>Spermatophyta</taxon>
        <taxon>Magnoliopsida</taxon>
        <taxon>eudicotyledons</taxon>
        <taxon>Gunneridae</taxon>
        <taxon>Pentapetalae</taxon>
        <taxon>rosids</taxon>
        <taxon>malvids</taxon>
        <taxon>Malvales</taxon>
        <taxon>Malvaceae</taxon>
        <taxon>Grewioideae</taxon>
        <taxon>Apeibeae</taxon>
        <taxon>Corchorus</taxon>
    </lineage>
</organism>
<proteinExistence type="predicted"/>
<reference evidence="2" key="1">
    <citation type="submission" date="2013-09" db="EMBL/GenBank/DDBJ databases">
        <title>Corchorus olitorius genome sequencing.</title>
        <authorList>
            <person name="Alam M."/>
            <person name="Haque M.S."/>
            <person name="Islam M.S."/>
            <person name="Emdad E.M."/>
            <person name="Islam M.M."/>
            <person name="Ahmed B."/>
            <person name="Halim A."/>
            <person name="Hossen Q.M.M."/>
            <person name="Hossain M.Z."/>
            <person name="Ahmed R."/>
            <person name="Khan M.M."/>
            <person name="Islam R."/>
            <person name="Rashid M.M."/>
            <person name="Khan S.A."/>
            <person name="Rahman M.S."/>
            <person name="Alam M."/>
            <person name="Yahiya A.S."/>
            <person name="Khan M.S."/>
            <person name="Azam M.S."/>
            <person name="Haque T."/>
            <person name="Lashkar M.Z.H."/>
            <person name="Akhand A.I."/>
            <person name="Morshed G."/>
            <person name="Roy S."/>
            <person name="Uddin K.S."/>
            <person name="Rabeya T."/>
            <person name="Hossain A.S."/>
            <person name="Chowdhury A."/>
            <person name="Snigdha A.R."/>
            <person name="Mortoza M.S."/>
            <person name="Matin S.A."/>
            <person name="Hoque S.M.E."/>
            <person name="Islam M.K."/>
            <person name="Roy D.K."/>
            <person name="Haider R."/>
            <person name="Moosa M.M."/>
            <person name="Elias S.M."/>
            <person name="Hasan A.M."/>
            <person name="Jahan S."/>
            <person name="Shafiuddin M."/>
            <person name="Mahmood N."/>
            <person name="Shommy N.S."/>
        </authorList>
    </citation>
    <scope>NUCLEOTIDE SEQUENCE [LARGE SCALE GENOMIC DNA]</scope>
    <source>
        <strain evidence="2">cv. O-4</strain>
    </source>
</reference>
<dbReference type="STRING" id="93759.A0A1R3JV25"/>
<evidence type="ECO:0000313" key="1">
    <source>
        <dbReference type="EMBL" id="OMO98706.1"/>
    </source>
</evidence>